<name>A0A369PYY0_9SPHI</name>
<dbReference type="Gene3D" id="3.90.550.20">
    <property type="match status" value="1"/>
</dbReference>
<evidence type="ECO:0000313" key="2">
    <source>
        <dbReference type="EMBL" id="RDC56187.1"/>
    </source>
</evidence>
<dbReference type="GO" id="GO:0000030">
    <property type="term" value="F:mannosyltransferase activity"/>
    <property type="evidence" value="ECO:0007669"/>
    <property type="project" value="TreeGrafter"/>
</dbReference>
<dbReference type="InterPro" id="IPR051706">
    <property type="entry name" value="Glycosyltransferase_domain"/>
</dbReference>
<proteinExistence type="predicted"/>
<evidence type="ECO:0000256" key="1">
    <source>
        <dbReference type="ARBA" id="ARBA00022679"/>
    </source>
</evidence>
<gene>
    <name evidence="2" type="ORF">DU508_11270</name>
</gene>
<sequence length="243" mass="28503">MIPKIIHYCWFGRGEMPDMVLKCLASWNRYLPEYEILVWNEENFDINMYPYALEAYNERKFAFVADVCRLYALKAMGGIYLDTDVEFLKPLDKNILQNVAFAGFEGNLLLSSAILGSTRDGLWINDLLSYYNNRSFYLENGELDLKPNTESITAFMKEKRSLKINNTFQTFENYCTIYPSDYFSPKSWKTLKINITKNTYSIHHFAASWLHNSDYSRIGKLANLLLGKRISDFLSKKYRDLLR</sequence>
<evidence type="ECO:0000313" key="3">
    <source>
        <dbReference type="Proteomes" id="UP000253961"/>
    </source>
</evidence>
<dbReference type="PANTHER" id="PTHR32385">
    <property type="entry name" value="MANNOSYL PHOSPHORYLINOSITOL CERAMIDE SYNTHASE"/>
    <property type="match status" value="1"/>
</dbReference>
<dbReference type="InterPro" id="IPR029044">
    <property type="entry name" value="Nucleotide-diphossugar_trans"/>
</dbReference>
<comment type="caution">
    <text evidence="2">The sequence shown here is derived from an EMBL/GenBank/DDBJ whole genome shotgun (WGS) entry which is preliminary data.</text>
</comment>
<dbReference type="SUPFAM" id="SSF53448">
    <property type="entry name" value="Nucleotide-diphospho-sugar transferases"/>
    <property type="match status" value="1"/>
</dbReference>
<dbReference type="InterPro" id="IPR007577">
    <property type="entry name" value="GlycoTrfase_DXD_sugar-bd_CS"/>
</dbReference>
<dbReference type="Proteomes" id="UP000253961">
    <property type="component" value="Unassembled WGS sequence"/>
</dbReference>
<dbReference type="AlphaFoldDB" id="A0A369PYY0"/>
<protein>
    <submittedName>
        <fullName evidence="2">Glycosyl transferase</fullName>
    </submittedName>
</protein>
<dbReference type="OrthoDB" id="9802987at2"/>
<dbReference type="Pfam" id="PF04488">
    <property type="entry name" value="Gly_transf_sug"/>
    <property type="match status" value="1"/>
</dbReference>
<accession>A0A369PYY0</accession>
<keyword evidence="1 2" id="KW-0808">Transferase</keyword>
<dbReference type="GO" id="GO:0016020">
    <property type="term" value="C:membrane"/>
    <property type="evidence" value="ECO:0007669"/>
    <property type="project" value="GOC"/>
</dbReference>
<reference evidence="2 3" key="1">
    <citation type="submission" date="2018-07" db="EMBL/GenBank/DDBJ databases">
        <title>Pedobacter sp. nov., isolated from soil.</title>
        <authorList>
            <person name="Zhou L.Y."/>
            <person name="Du Z.J."/>
        </authorList>
    </citation>
    <scope>NUCLEOTIDE SEQUENCE [LARGE SCALE GENOMIC DNA]</scope>
    <source>
        <strain evidence="2 3">JDX94</strain>
    </source>
</reference>
<dbReference type="RefSeq" id="WP_115402918.1">
    <property type="nucleotide sequence ID" value="NZ_QPKV01000004.1"/>
</dbReference>
<organism evidence="2 3">
    <name type="scientific">Pedobacter chinensis</name>
    <dbReference type="NCBI Taxonomy" id="2282421"/>
    <lineage>
        <taxon>Bacteria</taxon>
        <taxon>Pseudomonadati</taxon>
        <taxon>Bacteroidota</taxon>
        <taxon>Sphingobacteriia</taxon>
        <taxon>Sphingobacteriales</taxon>
        <taxon>Sphingobacteriaceae</taxon>
        <taxon>Pedobacter</taxon>
    </lineage>
</organism>
<dbReference type="PANTHER" id="PTHR32385:SF15">
    <property type="entry name" value="INOSITOL PHOSPHOCERAMIDE MANNOSYLTRANSFERASE 1"/>
    <property type="match status" value="1"/>
</dbReference>
<dbReference type="EMBL" id="QPKV01000004">
    <property type="protein sequence ID" value="RDC56187.1"/>
    <property type="molecule type" value="Genomic_DNA"/>
</dbReference>
<keyword evidence="3" id="KW-1185">Reference proteome</keyword>
<dbReference type="GO" id="GO:0051999">
    <property type="term" value="P:mannosyl-inositol phosphorylceramide biosynthetic process"/>
    <property type="evidence" value="ECO:0007669"/>
    <property type="project" value="TreeGrafter"/>
</dbReference>